<evidence type="ECO:0000313" key="6">
    <source>
        <dbReference type="EMBL" id="MBW6530286.1"/>
    </source>
</evidence>
<dbReference type="Pfam" id="PF00072">
    <property type="entry name" value="Response_reg"/>
    <property type="match status" value="1"/>
</dbReference>
<proteinExistence type="predicted"/>
<dbReference type="InterPro" id="IPR001789">
    <property type="entry name" value="Sig_transdc_resp-reg_receiver"/>
</dbReference>
<keyword evidence="7" id="KW-1185">Reference proteome</keyword>
<dbReference type="RefSeq" id="WP_219747666.1">
    <property type="nucleotide sequence ID" value="NZ_JAHXZN010000001.1"/>
</dbReference>
<dbReference type="InterPro" id="IPR011006">
    <property type="entry name" value="CheY-like_superfamily"/>
</dbReference>
<dbReference type="Pfam" id="PF00486">
    <property type="entry name" value="Trans_reg_C"/>
    <property type="match status" value="1"/>
</dbReference>
<feature type="DNA-binding region" description="OmpR/PhoB-type" evidence="3">
    <location>
        <begin position="124"/>
        <end position="222"/>
    </location>
</feature>
<dbReference type="CDD" id="cd00383">
    <property type="entry name" value="trans_reg_C"/>
    <property type="match status" value="1"/>
</dbReference>
<accession>A0ABS7BL11</accession>
<keyword evidence="1 3" id="KW-0238">DNA-binding</keyword>
<evidence type="ECO:0000313" key="7">
    <source>
        <dbReference type="Proteomes" id="UP000759103"/>
    </source>
</evidence>
<dbReference type="Proteomes" id="UP000759103">
    <property type="component" value="Unassembled WGS sequence"/>
</dbReference>
<dbReference type="PROSITE" id="PS51755">
    <property type="entry name" value="OMPR_PHOB"/>
    <property type="match status" value="1"/>
</dbReference>
<dbReference type="SUPFAM" id="SSF52172">
    <property type="entry name" value="CheY-like"/>
    <property type="match status" value="1"/>
</dbReference>
<evidence type="ECO:0000256" key="2">
    <source>
        <dbReference type="PROSITE-ProRule" id="PRU00169"/>
    </source>
</evidence>
<keyword evidence="2" id="KW-0597">Phosphoprotein</keyword>
<sequence length="225" mass="24240">MRLLIVEDHNELVALLRRLLAEAGFASDHAGTAEDALLMLELGSYAGVVLDVGLPDGDGREVARQLRARGDTIPVILLTARGSVEDRVAGLAAGGDDYLVKPFAPEELVARVQALLRRSGLVADRPIACGNLRFDPATREVRVAGRPAVLFARELALFELLIQRRERVVAKAQIEAQLFGMEETLGSNALEVCVHRLRRRLAEAGASAQIVTVRGVGYMLAETGA</sequence>
<feature type="domain" description="Response regulatory" evidence="4">
    <location>
        <begin position="2"/>
        <end position="116"/>
    </location>
</feature>
<evidence type="ECO:0000259" key="4">
    <source>
        <dbReference type="PROSITE" id="PS50110"/>
    </source>
</evidence>
<dbReference type="PANTHER" id="PTHR48111:SF36">
    <property type="entry name" value="TRANSCRIPTIONAL REGULATORY PROTEIN CUTR"/>
    <property type="match status" value="1"/>
</dbReference>
<dbReference type="SMART" id="SM00448">
    <property type="entry name" value="REC"/>
    <property type="match status" value="1"/>
</dbReference>
<gene>
    <name evidence="6" type="ORF">KZ820_06010</name>
</gene>
<dbReference type="Gene3D" id="6.10.250.690">
    <property type="match status" value="1"/>
</dbReference>
<dbReference type="SMART" id="SM00862">
    <property type="entry name" value="Trans_reg_C"/>
    <property type="match status" value="1"/>
</dbReference>
<comment type="caution">
    <text evidence="6">The sequence shown here is derived from an EMBL/GenBank/DDBJ whole genome shotgun (WGS) entry which is preliminary data.</text>
</comment>
<dbReference type="InterPro" id="IPR039420">
    <property type="entry name" value="WalR-like"/>
</dbReference>
<feature type="domain" description="OmpR/PhoB-type" evidence="5">
    <location>
        <begin position="124"/>
        <end position="222"/>
    </location>
</feature>
<evidence type="ECO:0000256" key="3">
    <source>
        <dbReference type="PROSITE-ProRule" id="PRU01091"/>
    </source>
</evidence>
<dbReference type="EMBL" id="JAHXZN010000001">
    <property type="protein sequence ID" value="MBW6530286.1"/>
    <property type="molecule type" value="Genomic_DNA"/>
</dbReference>
<dbReference type="Gene3D" id="3.40.50.2300">
    <property type="match status" value="1"/>
</dbReference>
<name>A0ABS7BL11_9SPHN</name>
<protein>
    <submittedName>
        <fullName evidence="6">Response regulator transcription factor</fullName>
    </submittedName>
</protein>
<dbReference type="Gene3D" id="1.10.10.10">
    <property type="entry name" value="Winged helix-like DNA-binding domain superfamily/Winged helix DNA-binding domain"/>
    <property type="match status" value="1"/>
</dbReference>
<reference evidence="6 7" key="1">
    <citation type="submission" date="2021-07" db="EMBL/GenBank/DDBJ databases">
        <title>Sphingomonas sp.</title>
        <authorList>
            <person name="Feng G."/>
            <person name="Li J."/>
            <person name="Pan M."/>
        </authorList>
    </citation>
    <scope>NUCLEOTIDE SEQUENCE [LARGE SCALE GENOMIC DNA]</scope>
    <source>
        <strain evidence="6 7">RRHST34</strain>
    </source>
</reference>
<feature type="modified residue" description="4-aspartylphosphate" evidence="2">
    <location>
        <position position="51"/>
    </location>
</feature>
<organism evidence="6 7">
    <name type="scientific">Sphingomonas citri</name>
    <dbReference type="NCBI Taxonomy" id="2862499"/>
    <lineage>
        <taxon>Bacteria</taxon>
        <taxon>Pseudomonadati</taxon>
        <taxon>Pseudomonadota</taxon>
        <taxon>Alphaproteobacteria</taxon>
        <taxon>Sphingomonadales</taxon>
        <taxon>Sphingomonadaceae</taxon>
        <taxon>Sphingomonas</taxon>
    </lineage>
</organism>
<evidence type="ECO:0000259" key="5">
    <source>
        <dbReference type="PROSITE" id="PS51755"/>
    </source>
</evidence>
<dbReference type="PROSITE" id="PS50110">
    <property type="entry name" value="RESPONSE_REGULATORY"/>
    <property type="match status" value="1"/>
</dbReference>
<dbReference type="PANTHER" id="PTHR48111">
    <property type="entry name" value="REGULATOR OF RPOS"/>
    <property type="match status" value="1"/>
</dbReference>
<evidence type="ECO:0000256" key="1">
    <source>
        <dbReference type="ARBA" id="ARBA00023125"/>
    </source>
</evidence>
<dbReference type="InterPro" id="IPR036388">
    <property type="entry name" value="WH-like_DNA-bd_sf"/>
</dbReference>
<dbReference type="InterPro" id="IPR001867">
    <property type="entry name" value="OmpR/PhoB-type_DNA-bd"/>
</dbReference>